<dbReference type="EMBL" id="KV425580">
    <property type="protein sequence ID" value="KZT24065.1"/>
    <property type="molecule type" value="Genomic_DNA"/>
</dbReference>
<protein>
    <submittedName>
        <fullName evidence="1">Uncharacterized protein</fullName>
    </submittedName>
</protein>
<dbReference type="InParanoid" id="A0A165RNA2"/>
<feature type="non-terminal residue" evidence="1">
    <location>
        <position position="1"/>
    </location>
</feature>
<name>A0A165RNA2_9AGAM</name>
<accession>A0A165RNA2</accession>
<dbReference type="OrthoDB" id="3256444at2759"/>
<dbReference type="Proteomes" id="UP000076761">
    <property type="component" value="Unassembled WGS sequence"/>
</dbReference>
<keyword evidence="2" id="KW-1185">Reference proteome</keyword>
<proteinExistence type="predicted"/>
<evidence type="ECO:0000313" key="2">
    <source>
        <dbReference type="Proteomes" id="UP000076761"/>
    </source>
</evidence>
<reference evidence="1 2" key="1">
    <citation type="journal article" date="2016" name="Mol. Biol. Evol.">
        <title>Comparative Genomics of Early-Diverging Mushroom-Forming Fungi Provides Insights into the Origins of Lignocellulose Decay Capabilities.</title>
        <authorList>
            <person name="Nagy L.G."/>
            <person name="Riley R."/>
            <person name="Tritt A."/>
            <person name="Adam C."/>
            <person name="Daum C."/>
            <person name="Floudas D."/>
            <person name="Sun H."/>
            <person name="Yadav J.S."/>
            <person name="Pangilinan J."/>
            <person name="Larsson K.H."/>
            <person name="Matsuura K."/>
            <person name="Barry K."/>
            <person name="Labutti K."/>
            <person name="Kuo R."/>
            <person name="Ohm R.A."/>
            <person name="Bhattacharya S.S."/>
            <person name="Shirouzu T."/>
            <person name="Yoshinaga Y."/>
            <person name="Martin F.M."/>
            <person name="Grigoriev I.V."/>
            <person name="Hibbett D.S."/>
        </authorList>
    </citation>
    <scope>NUCLEOTIDE SEQUENCE [LARGE SCALE GENOMIC DNA]</scope>
    <source>
        <strain evidence="1 2">HHB14362 ss-1</strain>
    </source>
</reference>
<feature type="non-terminal residue" evidence="1">
    <location>
        <position position="55"/>
    </location>
</feature>
<evidence type="ECO:0000313" key="1">
    <source>
        <dbReference type="EMBL" id="KZT24065.1"/>
    </source>
</evidence>
<sequence length="55" mass="6180">VSGSINLTCDAWQASNIDAYFAVTAHWIQEQEPTRWAIETALIGFVRMNTSHDGR</sequence>
<gene>
    <name evidence="1" type="ORF">NEOLEDRAFT_1025667</name>
</gene>
<dbReference type="AlphaFoldDB" id="A0A165RNA2"/>
<organism evidence="1 2">
    <name type="scientific">Neolentinus lepideus HHB14362 ss-1</name>
    <dbReference type="NCBI Taxonomy" id="1314782"/>
    <lineage>
        <taxon>Eukaryota</taxon>
        <taxon>Fungi</taxon>
        <taxon>Dikarya</taxon>
        <taxon>Basidiomycota</taxon>
        <taxon>Agaricomycotina</taxon>
        <taxon>Agaricomycetes</taxon>
        <taxon>Gloeophyllales</taxon>
        <taxon>Gloeophyllaceae</taxon>
        <taxon>Neolentinus</taxon>
    </lineage>
</organism>